<dbReference type="AlphaFoldDB" id="A0A2T7UL16"/>
<proteinExistence type="predicted"/>
<dbReference type="Pfam" id="PF17267">
    <property type="entry name" value="DUF5333"/>
    <property type="match status" value="1"/>
</dbReference>
<keyword evidence="1" id="KW-0732">Signal</keyword>
<evidence type="ECO:0000256" key="1">
    <source>
        <dbReference type="SAM" id="SignalP"/>
    </source>
</evidence>
<dbReference type="InterPro" id="IPR020349">
    <property type="entry name" value="Uncharacterised_14.7kDa"/>
</dbReference>
<protein>
    <recommendedName>
        <fullName evidence="4">DUF5333 domain-containing protein</fullName>
    </recommendedName>
</protein>
<comment type="caution">
    <text evidence="2">The sequence shown here is derived from an EMBL/GenBank/DDBJ whole genome shotgun (WGS) entry which is preliminary data.</text>
</comment>
<feature type="chain" id="PRO_5015533311" description="DUF5333 domain-containing protein" evidence="1">
    <location>
        <begin position="27"/>
        <end position="145"/>
    </location>
</feature>
<dbReference type="RefSeq" id="WP_107750184.1">
    <property type="nucleotide sequence ID" value="NZ_QBKF01000001.1"/>
</dbReference>
<gene>
    <name evidence="2" type="ORF">DDE23_21420</name>
</gene>
<evidence type="ECO:0008006" key="4">
    <source>
        <dbReference type="Google" id="ProtNLM"/>
    </source>
</evidence>
<evidence type="ECO:0000313" key="2">
    <source>
        <dbReference type="EMBL" id="PVE45356.1"/>
    </source>
</evidence>
<name>A0A2T7UL16_9RHOB</name>
<dbReference type="EMBL" id="QDDR01000015">
    <property type="protein sequence ID" value="PVE45356.1"/>
    <property type="molecule type" value="Genomic_DNA"/>
</dbReference>
<organism evidence="2 3">
    <name type="scientific">Pararhodobacter aggregans</name>
    <dbReference type="NCBI Taxonomy" id="404875"/>
    <lineage>
        <taxon>Bacteria</taxon>
        <taxon>Pseudomonadati</taxon>
        <taxon>Pseudomonadota</taxon>
        <taxon>Alphaproteobacteria</taxon>
        <taxon>Rhodobacterales</taxon>
        <taxon>Paracoccaceae</taxon>
        <taxon>Pararhodobacter</taxon>
    </lineage>
</organism>
<dbReference type="Proteomes" id="UP000244810">
    <property type="component" value="Unassembled WGS sequence"/>
</dbReference>
<sequence length="145" mass="15474">MQTKTKAPLIAAFALTLAGLGAPALAASQDEINATLAADASIWSGLFALAVADEIRNNCPTMEARTVRATTFVYGLYSQARDYGFSRAEIRAFQTADSTEARMRSEVMAYFGQRGVREGQPDTYCALGQAEIAAGSQAGELLRAR</sequence>
<feature type="signal peptide" evidence="1">
    <location>
        <begin position="1"/>
        <end position="26"/>
    </location>
</feature>
<keyword evidence="3" id="KW-1185">Reference proteome</keyword>
<accession>A0A2T7UL16</accession>
<reference evidence="2 3" key="1">
    <citation type="journal article" date="2011" name="Syst. Appl. Microbiol.">
        <title>Defluviimonas denitrificans gen. nov., sp. nov., and Pararhodobacter aggregans gen. nov., sp. nov., non-phototrophic Rhodobacteraceae from the biofilter of a marine aquaculture.</title>
        <authorList>
            <person name="Foesel B.U."/>
            <person name="Drake H.L."/>
            <person name="Schramm A."/>
        </authorList>
    </citation>
    <scope>NUCLEOTIDE SEQUENCE [LARGE SCALE GENOMIC DNA]</scope>
    <source>
        <strain evidence="2 3">D1-19</strain>
    </source>
</reference>
<dbReference type="OrthoDB" id="7658992at2"/>
<evidence type="ECO:0000313" key="3">
    <source>
        <dbReference type="Proteomes" id="UP000244810"/>
    </source>
</evidence>